<feature type="region of interest" description="Disordered" evidence="1">
    <location>
        <begin position="1"/>
        <end position="93"/>
    </location>
</feature>
<keyword evidence="3" id="KW-1185">Reference proteome</keyword>
<proteinExistence type="predicted"/>
<evidence type="ECO:0000313" key="2">
    <source>
        <dbReference type="EMBL" id="MDQ1124122.1"/>
    </source>
</evidence>
<feature type="compositionally biased region" description="Basic and acidic residues" evidence="1">
    <location>
        <begin position="30"/>
        <end position="50"/>
    </location>
</feature>
<reference evidence="2 3" key="1">
    <citation type="submission" date="2023-07" db="EMBL/GenBank/DDBJ databases">
        <title>Functional and genomic diversity of the sorghum phyllosphere microbiome.</title>
        <authorList>
            <person name="Shade A."/>
        </authorList>
    </citation>
    <scope>NUCLEOTIDE SEQUENCE [LARGE SCALE GENOMIC DNA]</scope>
    <source>
        <strain evidence="2 3">SORGH_AS_1207</strain>
    </source>
</reference>
<accession>A0ABU0TWS8</accession>
<dbReference type="Proteomes" id="UP001226691">
    <property type="component" value="Unassembled WGS sequence"/>
</dbReference>
<organism evidence="2 3">
    <name type="scientific">Microbacterium trichothecenolyticum</name>
    <name type="common">Aureobacterium trichothecenolyticum</name>
    <dbReference type="NCBI Taxonomy" id="69370"/>
    <lineage>
        <taxon>Bacteria</taxon>
        <taxon>Bacillati</taxon>
        <taxon>Actinomycetota</taxon>
        <taxon>Actinomycetes</taxon>
        <taxon>Micrococcales</taxon>
        <taxon>Microbacteriaceae</taxon>
        <taxon>Microbacterium</taxon>
    </lineage>
</organism>
<name>A0ABU0TWS8_MICTR</name>
<feature type="region of interest" description="Disordered" evidence="1">
    <location>
        <begin position="128"/>
        <end position="147"/>
    </location>
</feature>
<feature type="compositionally biased region" description="Basic residues" evidence="1">
    <location>
        <begin position="66"/>
        <end position="91"/>
    </location>
</feature>
<feature type="compositionally biased region" description="Low complexity" evidence="1">
    <location>
        <begin position="250"/>
        <end position="259"/>
    </location>
</feature>
<comment type="caution">
    <text evidence="2">The sequence shown here is derived from an EMBL/GenBank/DDBJ whole genome shotgun (WGS) entry which is preliminary data.</text>
</comment>
<feature type="region of interest" description="Disordered" evidence="1">
    <location>
        <begin position="158"/>
        <end position="220"/>
    </location>
</feature>
<evidence type="ECO:0000256" key="1">
    <source>
        <dbReference type="SAM" id="MobiDB-lite"/>
    </source>
</evidence>
<feature type="region of interest" description="Disordered" evidence="1">
    <location>
        <begin position="242"/>
        <end position="283"/>
    </location>
</feature>
<protein>
    <submittedName>
        <fullName evidence="2">Uncharacterized protein</fullName>
    </submittedName>
</protein>
<evidence type="ECO:0000313" key="3">
    <source>
        <dbReference type="Proteomes" id="UP001226691"/>
    </source>
</evidence>
<sequence length="283" mass="31561">MAWGTHGRCRSDRVPRPPAHPPRHPGSRTGRPEPAPRGERAGRRPAERPGRRPVGAGRAAREPLRSRRCAAHRRGGARTRARAAPARRPRLHVAERFRGPVPHPAARRDLARLGPLLWRRRAGGDVHRPAFRGRAPASRGRPRHRDARVRRVLRGADPIPGVRGARVRGLPPRAATPTARRDRDTRRAGSGPRTHPRTAHARCRGARAAHHRERRRHTIRPGRDHRLALWSLVALAHARSHAAPHRDRAVAPPGRAAVAHRGDDRRRLHSRRTGGPSPRRVCG</sequence>
<gene>
    <name evidence="2" type="ORF">QE412_002695</name>
</gene>
<feature type="compositionally biased region" description="Basic residues" evidence="1">
    <location>
        <begin position="194"/>
        <end position="220"/>
    </location>
</feature>
<dbReference type="EMBL" id="JAUTBF010000001">
    <property type="protein sequence ID" value="MDQ1124122.1"/>
    <property type="molecule type" value="Genomic_DNA"/>
</dbReference>